<evidence type="ECO:0000313" key="2">
    <source>
        <dbReference type="EMBL" id="CAG7726945.1"/>
    </source>
</evidence>
<sequence length="118" mass="13494">MVLVSIFPLLILLDIVSGQQGTSDRILVNPEISTGDAKEPPMALYAKAHSYISRSKAFKNYTLEDSISFVNQLYHWKAPRELQEKFPYYQAGYDRYDRPVWIGEVGKFDLPGQIRKGP</sequence>
<dbReference type="OrthoDB" id="1434354at2759"/>
<reference evidence="2" key="1">
    <citation type="submission" date="2021-06" db="EMBL/GenBank/DDBJ databases">
        <authorList>
            <person name="Hodson N. C."/>
            <person name="Mongue J. A."/>
            <person name="Jaron S. K."/>
        </authorList>
    </citation>
    <scope>NUCLEOTIDE SEQUENCE</scope>
</reference>
<gene>
    <name evidence="2" type="ORF">AFUS01_LOCUS15820</name>
</gene>
<dbReference type="EMBL" id="CAJVCH010142018">
    <property type="protein sequence ID" value="CAG7726945.1"/>
    <property type="molecule type" value="Genomic_DNA"/>
</dbReference>
<proteinExistence type="predicted"/>
<organism evidence="2 3">
    <name type="scientific">Allacma fusca</name>
    <dbReference type="NCBI Taxonomy" id="39272"/>
    <lineage>
        <taxon>Eukaryota</taxon>
        <taxon>Metazoa</taxon>
        <taxon>Ecdysozoa</taxon>
        <taxon>Arthropoda</taxon>
        <taxon>Hexapoda</taxon>
        <taxon>Collembola</taxon>
        <taxon>Symphypleona</taxon>
        <taxon>Sminthuridae</taxon>
        <taxon>Allacma</taxon>
    </lineage>
</organism>
<keyword evidence="1" id="KW-0732">Signal</keyword>
<name>A0A8J2JUK0_9HEXA</name>
<feature type="signal peptide" evidence="1">
    <location>
        <begin position="1"/>
        <end position="18"/>
    </location>
</feature>
<protein>
    <submittedName>
        <fullName evidence="2">Uncharacterized protein</fullName>
    </submittedName>
</protein>
<evidence type="ECO:0000313" key="3">
    <source>
        <dbReference type="Proteomes" id="UP000708208"/>
    </source>
</evidence>
<accession>A0A8J2JUK0</accession>
<feature type="chain" id="PRO_5035184096" evidence="1">
    <location>
        <begin position="19"/>
        <end position="118"/>
    </location>
</feature>
<feature type="non-terminal residue" evidence="2">
    <location>
        <position position="1"/>
    </location>
</feature>
<evidence type="ECO:0000256" key="1">
    <source>
        <dbReference type="SAM" id="SignalP"/>
    </source>
</evidence>
<keyword evidence="3" id="KW-1185">Reference proteome</keyword>
<comment type="caution">
    <text evidence="2">The sequence shown here is derived from an EMBL/GenBank/DDBJ whole genome shotgun (WGS) entry which is preliminary data.</text>
</comment>
<dbReference type="Proteomes" id="UP000708208">
    <property type="component" value="Unassembled WGS sequence"/>
</dbReference>
<dbReference type="AlphaFoldDB" id="A0A8J2JUK0"/>